<dbReference type="PATRIC" id="fig|1685127.3.peg.598"/>
<protein>
    <submittedName>
        <fullName evidence="3">2-oxoacid:ferredoxin oxidoreductase subunit gamma</fullName>
    </submittedName>
</protein>
<dbReference type="AlphaFoldDB" id="A0A0M0BRN3"/>
<sequence length="187" mass="20141">MSGPVYEDVIMAGFGGQGLMFIGRLLAYSAMMEGRHVTWIPSYGPEMRGGTANCTVVVSSDPIGSPVIAHPRSAIVMNQPSYDTFEPRVSSGGILLMNSSLIKPGERRGDIAVVEVPANEVAAELGNDRVANMVMLGAYLAARRLVSDESIFEGLRYVLGEGRQQIFEVDVKAFERGKGYGPTPKSR</sequence>
<dbReference type="Proteomes" id="UP000037210">
    <property type="component" value="Unassembled WGS sequence"/>
</dbReference>
<dbReference type="Pfam" id="PF01558">
    <property type="entry name" value="POR"/>
    <property type="match status" value="1"/>
</dbReference>
<evidence type="ECO:0000259" key="2">
    <source>
        <dbReference type="Pfam" id="PF01558"/>
    </source>
</evidence>
<dbReference type="InterPro" id="IPR019752">
    <property type="entry name" value="Pyrv/ketoisovalerate_OxRed_cat"/>
</dbReference>
<proteinExistence type="predicted"/>
<dbReference type="GO" id="GO:0016903">
    <property type="term" value="F:oxidoreductase activity, acting on the aldehyde or oxo group of donors"/>
    <property type="evidence" value="ECO:0007669"/>
    <property type="project" value="InterPro"/>
</dbReference>
<evidence type="ECO:0000313" key="3">
    <source>
        <dbReference type="EMBL" id="KON31020.1"/>
    </source>
</evidence>
<evidence type="ECO:0000256" key="1">
    <source>
        <dbReference type="ARBA" id="ARBA00023002"/>
    </source>
</evidence>
<gene>
    <name evidence="3" type="ORF">AC482_02175</name>
</gene>
<keyword evidence="1" id="KW-0560">Oxidoreductase</keyword>
<dbReference type="PANTHER" id="PTHR42730:SF1">
    <property type="entry name" value="2-OXOGLUTARATE SYNTHASE SUBUNIT KORC"/>
    <property type="match status" value="1"/>
</dbReference>
<reference evidence="3 4" key="1">
    <citation type="submission" date="2015-06" db="EMBL/GenBank/DDBJ databases">
        <title>New insights into the roles of widespread benthic archaea in carbon and nitrogen cycling.</title>
        <authorList>
            <person name="Lazar C.S."/>
            <person name="Baker B.J."/>
            <person name="Seitz K.W."/>
            <person name="Hyde A.S."/>
            <person name="Dick G.J."/>
            <person name="Hinrichs K.-U."/>
            <person name="Teske A.P."/>
        </authorList>
    </citation>
    <scope>NUCLEOTIDE SEQUENCE [LARGE SCALE GENOMIC DNA]</scope>
    <source>
        <strain evidence="3">DG-45</strain>
    </source>
</reference>
<dbReference type="PANTHER" id="PTHR42730">
    <property type="entry name" value="2-OXOGLUTARATE SYNTHASE SUBUNIT KORC"/>
    <property type="match status" value="1"/>
</dbReference>
<evidence type="ECO:0000313" key="4">
    <source>
        <dbReference type="Proteomes" id="UP000037210"/>
    </source>
</evidence>
<accession>A0A0M0BRN3</accession>
<comment type="caution">
    <text evidence="3">The sequence shown here is derived from an EMBL/GenBank/DDBJ whole genome shotgun (WGS) entry which is preliminary data.</text>
</comment>
<dbReference type="SUPFAM" id="SSF53323">
    <property type="entry name" value="Pyruvate-ferredoxin oxidoreductase, PFOR, domain III"/>
    <property type="match status" value="1"/>
</dbReference>
<feature type="domain" description="Pyruvate/ketoisovalerate oxidoreductase catalytic" evidence="2">
    <location>
        <begin position="15"/>
        <end position="177"/>
    </location>
</feature>
<organism evidence="3 4">
    <name type="scientific">miscellaneous Crenarchaeota group-15 archaeon DG-45</name>
    <dbReference type="NCBI Taxonomy" id="1685127"/>
    <lineage>
        <taxon>Archaea</taxon>
        <taxon>Candidatus Bathyarchaeota</taxon>
        <taxon>MCG-15</taxon>
    </lineage>
</organism>
<dbReference type="EMBL" id="LFWZ01000015">
    <property type="protein sequence ID" value="KON31020.1"/>
    <property type="molecule type" value="Genomic_DNA"/>
</dbReference>
<dbReference type="Gene3D" id="3.40.920.10">
    <property type="entry name" value="Pyruvate-ferredoxin oxidoreductase, PFOR, domain III"/>
    <property type="match status" value="1"/>
</dbReference>
<name>A0A0M0BRN3_9ARCH</name>
<dbReference type="InterPro" id="IPR052554">
    <property type="entry name" value="2-oxoglutarate_synth_KorC"/>
</dbReference>
<dbReference type="InterPro" id="IPR002869">
    <property type="entry name" value="Pyrv_flavodox_OxRed_cen"/>
</dbReference>